<comment type="subcellular location">
    <subcellularLocation>
        <location evidence="1 11">Cytoplasm</location>
    </subcellularLocation>
</comment>
<dbReference type="CDD" id="cd00671">
    <property type="entry name" value="ArgRS_core"/>
    <property type="match status" value="1"/>
</dbReference>
<proteinExistence type="inferred from homology"/>
<comment type="similarity">
    <text evidence="2 11 12">Belongs to the class-I aminoacyl-tRNA synthetase family.</text>
</comment>
<dbReference type="GO" id="GO:0005737">
    <property type="term" value="C:cytoplasm"/>
    <property type="evidence" value="ECO:0007669"/>
    <property type="project" value="UniProtKB-SubCell"/>
</dbReference>
<dbReference type="FunFam" id="3.40.50.620:FF:000030">
    <property type="entry name" value="Arginine--tRNA ligase"/>
    <property type="match status" value="1"/>
</dbReference>
<dbReference type="Gene3D" id="1.10.730.10">
    <property type="entry name" value="Isoleucyl-tRNA Synthetase, Domain 1"/>
    <property type="match status" value="1"/>
</dbReference>
<dbReference type="PRINTS" id="PR01038">
    <property type="entry name" value="TRNASYNTHARG"/>
</dbReference>
<dbReference type="InterPro" id="IPR009080">
    <property type="entry name" value="tRNAsynth_Ia_anticodon-bd"/>
</dbReference>
<comment type="caution">
    <text evidence="15">The sequence shown here is derived from an EMBL/GenBank/DDBJ whole genome shotgun (WGS) entry which is preliminary data.</text>
</comment>
<feature type="domain" description="Arginyl tRNA synthetase N-terminal" evidence="14">
    <location>
        <begin position="1"/>
        <end position="89"/>
    </location>
</feature>
<dbReference type="GO" id="GO:0005524">
    <property type="term" value="F:ATP binding"/>
    <property type="evidence" value="ECO:0007669"/>
    <property type="project" value="UniProtKB-UniRule"/>
</dbReference>
<evidence type="ECO:0000256" key="10">
    <source>
        <dbReference type="ARBA" id="ARBA00049339"/>
    </source>
</evidence>
<evidence type="ECO:0000259" key="14">
    <source>
        <dbReference type="SMART" id="SM01016"/>
    </source>
</evidence>
<protein>
    <recommendedName>
        <fullName evidence="11">Arginine--tRNA ligase</fullName>
        <ecNumber evidence="11">6.1.1.19</ecNumber>
    </recommendedName>
    <alternativeName>
        <fullName evidence="11">Arginyl-tRNA synthetase</fullName>
        <shortName evidence="11">ArgRS</shortName>
    </alternativeName>
</protein>
<dbReference type="Pfam" id="PF05746">
    <property type="entry name" value="DALR_1"/>
    <property type="match status" value="1"/>
</dbReference>
<dbReference type="InterPro" id="IPR001278">
    <property type="entry name" value="Arg-tRNA-ligase"/>
</dbReference>
<feature type="short sequence motif" description="'HIGH' region" evidence="11">
    <location>
        <begin position="124"/>
        <end position="134"/>
    </location>
</feature>
<dbReference type="GO" id="GO:0004814">
    <property type="term" value="F:arginine-tRNA ligase activity"/>
    <property type="evidence" value="ECO:0007669"/>
    <property type="project" value="UniProtKB-UniRule"/>
</dbReference>
<evidence type="ECO:0000256" key="6">
    <source>
        <dbReference type="ARBA" id="ARBA00022741"/>
    </source>
</evidence>
<dbReference type="SUPFAM" id="SSF52374">
    <property type="entry name" value="Nucleotidylyl transferase"/>
    <property type="match status" value="1"/>
</dbReference>
<evidence type="ECO:0000256" key="5">
    <source>
        <dbReference type="ARBA" id="ARBA00022598"/>
    </source>
</evidence>
<dbReference type="RefSeq" id="WP_037406438.1">
    <property type="nucleotide sequence ID" value="NZ_JFZV01000002.1"/>
</dbReference>
<keyword evidence="16" id="KW-1185">Reference proteome</keyword>
<evidence type="ECO:0000256" key="8">
    <source>
        <dbReference type="ARBA" id="ARBA00022917"/>
    </source>
</evidence>
<dbReference type="InterPro" id="IPR036695">
    <property type="entry name" value="Arg-tRNA-synth_N_sf"/>
</dbReference>
<dbReference type="EC" id="6.1.1.19" evidence="11"/>
<evidence type="ECO:0000256" key="11">
    <source>
        <dbReference type="HAMAP-Rule" id="MF_00123"/>
    </source>
</evidence>
<keyword evidence="9 11" id="KW-0030">Aminoacyl-tRNA synthetase</keyword>
<evidence type="ECO:0000256" key="3">
    <source>
        <dbReference type="ARBA" id="ARBA00011245"/>
    </source>
</evidence>
<dbReference type="SMART" id="SM01016">
    <property type="entry name" value="Arg_tRNA_synt_N"/>
    <property type="match status" value="1"/>
</dbReference>
<comment type="catalytic activity">
    <reaction evidence="10 11">
        <text>tRNA(Arg) + L-arginine + ATP = L-arginyl-tRNA(Arg) + AMP + diphosphate</text>
        <dbReference type="Rhea" id="RHEA:20301"/>
        <dbReference type="Rhea" id="RHEA-COMP:9658"/>
        <dbReference type="Rhea" id="RHEA-COMP:9673"/>
        <dbReference type="ChEBI" id="CHEBI:30616"/>
        <dbReference type="ChEBI" id="CHEBI:32682"/>
        <dbReference type="ChEBI" id="CHEBI:33019"/>
        <dbReference type="ChEBI" id="CHEBI:78442"/>
        <dbReference type="ChEBI" id="CHEBI:78513"/>
        <dbReference type="ChEBI" id="CHEBI:456215"/>
        <dbReference type="EC" id="6.1.1.19"/>
    </reaction>
</comment>
<keyword evidence="6 11" id="KW-0547">Nucleotide-binding</keyword>
<dbReference type="SUPFAM" id="SSF47323">
    <property type="entry name" value="Anticodon-binding domain of a subclass of class I aminoacyl-tRNA synthetases"/>
    <property type="match status" value="1"/>
</dbReference>
<dbReference type="InterPro" id="IPR014729">
    <property type="entry name" value="Rossmann-like_a/b/a_fold"/>
</dbReference>
<dbReference type="Pfam" id="PF03485">
    <property type="entry name" value="Arg_tRNA_synt_N"/>
    <property type="match status" value="1"/>
</dbReference>
<dbReference type="InterPro" id="IPR008909">
    <property type="entry name" value="DALR_anticod-bd"/>
</dbReference>
<dbReference type="Pfam" id="PF00750">
    <property type="entry name" value="tRNA-synt_1d"/>
    <property type="match status" value="1"/>
</dbReference>
<dbReference type="GO" id="GO:0006420">
    <property type="term" value="P:arginyl-tRNA aminoacylation"/>
    <property type="evidence" value="ECO:0007669"/>
    <property type="project" value="UniProtKB-UniRule"/>
</dbReference>
<dbReference type="OrthoDB" id="9803211at2"/>
<dbReference type="PANTHER" id="PTHR11956:SF5">
    <property type="entry name" value="ARGININE--TRNA LIGASE, CYTOPLASMIC"/>
    <property type="match status" value="1"/>
</dbReference>
<dbReference type="Proteomes" id="UP000027170">
    <property type="component" value="Unassembled WGS sequence"/>
</dbReference>
<dbReference type="CDD" id="cd07956">
    <property type="entry name" value="Anticodon_Ia_Arg"/>
    <property type="match status" value="1"/>
</dbReference>
<evidence type="ECO:0000256" key="2">
    <source>
        <dbReference type="ARBA" id="ARBA00005594"/>
    </source>
</evidence>
<name>A0A066TKY8_9NEIS</name>
<keyword evidence="4 11" id="KW-0963">Cytoplasm</keyword>
<evidence type="ECO:0000313" key="16">
    <source>
        <dbReference type="Proteomes" id="UP000027170"/>
    </source>
</evidence>
<sequence length="578" mass="65248">MELQKFLNNYVDKAFEDSGLSSYPALLRPASKPEFGHYQINGAMGAAKSLKSNPREIAEKVVNNLSCLKDEGIVDSIEILGSGFINIFLSGSFLSQRAFECLFDERLGVKKQPKQIIPIDYPSANLAKEMHVGHLRASIIGDALNRVLRFLGHDAFSQDHVGDWGTQFGMLITYMVETEKVGQSDVALADLEAFYRNAKKRFEESEEFAQTARSYVVQLQSGDEKVLALWRRFVHVSQKHCQEVYKKLGLLVNESNLKGESSYNDDLQPTVDELVQKGIAVNSDGAKVVFLDEIKDKDGNPTAFIIQKRDGGFLYSTTDLACIRYRVRHLKADRIIYVVDVRQSLHFKELFATVRKAGFATEKTQLEHIAFGTMMGKDGKPFKTRDGNTIKLIDLLNEAVERASELVRQKNPALSNEEVTKISTAVGISSIKYADLSKNRTSDYIFNWEGMLSFEGNTAPYLQYAYTRIQSLLNKSGQSIEPNADHVILATEQDERNLLCLLLQFEDVIITVAKDCMPHYLASYLFQLASSFSKFYEKYPILKEKDEIRNSRLQIARLTGRTLKQGMDLLGLDVLDKM</sequence>
<dbReference type="HAMAP" id="MF_00123">
    <property type="entry name" value="Arg_tRNA_synth"/>
    <property type="match status" value="1"/>
</dbReference>
<dbReference type="PANTHER" id="PTHR11956">
    <property type="entry name" value="ARGINYL-TRNA SYNTHETASE"/>
    <property type="match status" value="1"/>
</dbReference>
<keyword evidence="8 11" id="KW-0648">Protein biosynthesis</keyword>
<dbReference type="NCBIfam" id="TIGR00456">
    <property type="entry name" value="argS"/>
    <property type="match status" value="1"/>
</dbReference>
<dbReference type="eggNOG" id="COG0018">
    <property type="taxonomic scope" value="Bacteria"/>
</dbReference>
<keyword evidence="7 11" id="KW-0067">ATP-binding</keyword>
<evidence type="ECO:0000256" key="12">
    <source>
        <dbReference type="RuleBase" id="RU363038"/>
    </source>
</evidence>
<dbReference type="FunFam" id="1.10.730.10:FF:000006">
    <property type="entry name" value="Arginyl-tRNA synthetase 2, mitochondrial"/>
    <property type="match status" value="1"/>
</dbReference>
<evidence type="ECO:0000313" key="15">
    <source>
        <dbReference type="EMBL" id="KDN15451.1"/>
    </source>
</evidence>
<evidence type="ECO:0000256" key="1">
    <source>
        <dbReference type="ARBA" id="ARBA00004496"/>
    </source>
</evidence>
<dbReference type="EMBL" id="JFZV01000002">
    <property type="protein sequence ID" value="KDN15451.1"/>
    <property type="molecule type" value="Genomic_DNA"/>
</dbReference>
<dbReference type="InterPro" id="IPR035684">
    <property type="entry name" value="ArgRS_core"/>
</dbReference>
<evidence type="ECO:0000259" key="13">
    <source>
        <dbReference type="SMART" id="SM00836"/>
    </source>
</evidence>
<evidence type="ECO:0000256" key="7">
    <source>
        <dbReference type="ARBA" id="ARBA00022840"/>
    </source>
</evidence>
<dbReference type="InterPro" id="IPR005148">
    <property type="entry name" value="Arg-tRNA-synth_N"/>
</dbReference>
<dbReference type="Gene3D" id="3.30.1360.70">
    <property type="entry name" value="Arginyl tRNA synthetase N-terminal domain"/>
    <property type="match status" value="1"/>
</dbReference>
<organism evidence="15 16">
    <name type="scientific">Snodgrassella communis</name>
    <dbReference type="NCBI Taxonomy" id="2946699"/>
    <lineage>
        <taxon>Bacteria</taxon>
        <taxon>Pseudomonadati</taxon>
        <taxon>Pseudomonadota</taxon>
        <taxon>Betaproteobacteria</taxon>
        <taxon>Neisseriales</taxon>
        <taxon>Neisseriaceae</taxon>
        <taxon>Snodgrassella</taxon>
    </lineage>
</organism>
<gene>
    <name evidence="11" type="primary">argS</name>
    <name evidence="15" type="ORF">SALWKB29_0555</name>
</gene>
<evidence type="ECO:0000256" key="9">
    <source>
        <dbReference type="ARBA" id="ARBA00023146"/>
    </source>
</evidence>
<accession>A0A066TKY8</accession>
<dbReference type="SUPFAM" id="SSF55190">
    <property type="entry name" value="Arginyl-tRNA synthetase (ArgRS), N-terminal 'additional' domain"/>
    <property type="match status" value="1"/>
</dbReference>
<dbReference type="SMART" id="SM00836">
    <property type="entry name" value="DALR_1"/>
    <property type="match status" value="1"/>
</dbReference>
<feature type="domain" description="DALR anticodon binding" evidence="13">
    <location>
        <begin position="462"/>
        <end position="578"/>
    </location>
</feature>
<comment type="subunit">
    <text evidence="3 11">Monomer.</text>
</comment>
<evidence type="ECO:0000256" key="4">
    <source>
        <dbReference type="ARBA" id="ARBA00022490"/>
    </source>
</evidence>
<keyword evidence="5 11" id="KW-0436">Ligase</keyword>
<reference evidence="15 16" key="1">
    <citation type="submission" date="2014-03" db="EMBL/GenBank/DDBJ databases">
        <title>The genomes of two eusocial bee gut symbionts.</title>
        <authorList>
            <person name="Kwong W.K."/>
            <person name="Engel P."/>
            <person name="Koch H."/>
            <person name="Moran N.A."/>
        </authorList>
    </citation>
    <scope>NUCLEOTIDE SEQUENCE [LARGE SCALE GENOMIC DNA]</scope>
    <source>
        <strain evidence="16">wkB29</strain>
    </source>
</reference>
<dbReference type="Gene3D" id="3.40.50.620">
    <property type="entry name" value="HUPs"/>
    <property type="match status" value="1"/>
</dbReference>
<dbReference type="AlphaFoldDB" id="A0A066TKY8"/>